<comment type="caution">
    <text evidence="2">The sequence shown here is derived from an EMBL/GenBank/DDBJ whole genome shotgun (WGS) entry which is preliminary data.</text>
</comment>
<dbReference type="GO" id="GO:0004672">
    <property type="term" value="F:protein kinase activity"/>
    <property type="evidence" value="ECO:0007669"/>
    <property type="project" value="InterPro"/>
</dbReference>
<dbReference type="InterPro" id="IPR000719">
    <property type="entry name" value="Prot_kinase_dom"/>
</dbReference>
<gene>
    <name evidence="2" type="ORF">NDN08_001814</name>
</gene>
<dbReference type="SUPFAM" id="SSF56112">
    <property type="entry name" value="Protein kinase-like (PK-like)"/>
    <property type="match status" value="1"/>
</dbReference>
<feature type="domain" description="Protein kinase" evidence="1">
    <location>
        <begin position="42"/>
        <end position="346"/>
    </location>
</feature>
<dbReference type="PROSITE" id="PS50011">
    <property type="entry name" value="PROTEIN_KINASE_DOM"/>
    <property type="match status" value="1"/>
</dbReference>
<keyword evidence="3" id="KW-1185">Reference proteome</keyword>
<evidence type="ECO:0000313" key="3">
    <source>
        <dbReference type="Proteomes" id="UP001157974"/>
    </source>
</evidence>
<dbReference type="AlphaFoldDB" id="A0AAV8UW69"/>
<dbReference type="EMBL" id="JAMWBK010000005">
    <property type="protein sequence ID" value="KAJ8905307.1"/>
    <property type="molecule type" value="Genomic_DNA"/>
</dbReference>
<dbReference type="PANTHER" id="PTHR46699:SF1">
    <property type="entry name" value="SERINE_THREONINE-PROTEIN KINASE STN8, CHLOROPLASTIC"/>
    <property type="match status" value="1"/>
</dbReference>
<dbReference type="Proteomes" id="UP001157974">
    <property type="component" value="Unassembled WGS sequence"/>
</dbReference>
<dbReference type="Pfam" id="PF00069">
    <property type="entry name" value="Pkinase"/>
    <property type="match status" value="1"/>
</dbReference>
<protein>
    <recommendedName>
        <fullName evidence="1">Protein kinase domain-containing protein</fullName>
    </recommendedName>
</protein>
<dbReference type="Gene3D" id="3.30.200.20">
    <property type="entry name" value="Phosphorylase Kinase, domain 1"/>
    <property type="match status" value="1"/>
</dbReference>
<evidence type="ECO:0000313" key="2">
    <source>
        <dbReference type="EMBL" id="KAJ8905307.1"/>
    </source>
</evidence>
<reference evidence="2 3" key="1">
    <citation type="journal article" date="2023" name="Nat. Commun.">
        <title>Origin of minicircular mitochondrial genomes in red algae.</title>
        <authorList>
            <person name="Lee Y."/>
            <person name="Cho C.H."/>
            <person name="Lee Y.M."/>
            <person name="Park S.I."/>
            <person name="Yang J.H."/>
            <person name="West J.A."/>
            <person name="Bhattacharya D."/>
            <person name="Yoon H.S."/>
        </authorList>
    </citation>
    <scope>NUCLEOTIDE SEQUENCE [LARGE SCALE GENOMIC DNA]</scope>
    <source>
        <strain evidence="2 3">CCMP1338</strain>
        <tissue evidence="2">Whole cell</tissue>
    </source>
</reference>
<dbReference type="PANTHER" id="PTHR46699">
    <property type="entry name" value="SERINE/THREONINE-PROTEIN KINASE STN8, CHLOROPLASTIC-RELATED"/>
    <property type="match status" value="1"/>
</dbReference>
<dbReference type="GO" id="GO:0005524">
    <property type="term" value="F:ATP binding"/>
    <property type="evidence" value="ECO:0007669"/>
    <property type="project" value="InterPro"/>
</dbReference>
<name>A0AAV8UW69_9RHOD</name>
<dbReference type="InterPro" id="IPR011009">
    <property type="entry name" value="Kinase-like_dom_sf"/>
</dbReference>
<dbReference type="Gene3D" id="1.10.510.10">
    <property type="entry name" value="Transferase(Phosphotransferase) domain 1"/>
    <property type="match status" value="1"/>
</dbReference>
<proteinExistence type="predicted"/>
<evidence type="ECO:0000259" key="1">
    <source>
        <dbReference type="PROSITE" id="PS50011"/>
    </source>
</evidence>
<organism evidence="2 3">
    <name type="scientific">Rhodosorus marinus</name>
    <dbReference type="NCBI Taxonomy" id="101924"/>
    <lineage>
        <taxon>Eukaryota</taxon>
        <taxon>Rhodophyta</taxon>
        <taxon>Stylonematophyceae</taxon>
        <taxon>Stylonematales</taxon>
        <taxon>Stylonemataceae</taxon>
        <taxon>Rhodosorus</taxon>
    </lineage>
</organism>
<dbReference type="SMART" id="SM00220">
    <property type="entry name" value="S_TKc"/>
    <property type="match status" value="1"/>
</dbReference>
<accession>A0AAV8UW69</accession>
<sequence>MEGAFLSCAGNSLPTSRRLNVERRRGVVCMVLGRSKVDLGNVHWTTPKGEGSYGAVFFGKDDNTGTEIVVKCPKDVPLAVNLLETEKYVNNKLSAVDGRWAEYLGSFSVPYEADVPRGTMRTCLVWRKEGDGSTLDDYLSKLPSFRLPQLCGVYEQTTSALQRQTCKFVVKELLYCLIEMQEHGIMHRDIKPANIVASPESKHPFKVIDFGSSCDWHTPLKRGLSTATCDPVYAAPERRLNMFSPQKFDVFSVGLIGMQVLMPSLREQWQVADFKYRLEKYDYDLVRWCAGILDGGGSCSMVQQVRDFYDDAELLPVLAQMLRKDPSKRASAEGALASGAFGHVALADE</sequence>